<evidence type="ECO:0000256" key="2">
    <source>
        <dbReference type="ARBA" id="ARBA00022475"/>
    </source>
</evidence>
<feature type="transmembrane region" description="Helical" evidence="6">
    <location>
        <begin position="407"/>
        <end position="426"/>
    </location>
</feature>
<feature type="transmembrane region" description="Helical" evidence="6">
    <location>
        <begin position="472"/>
        <end position="493"/>
    </location>
</feature>
<keyword evidence="5 6" id="KW-0472">Membrane</keyword>
<evidence type="ECO:0000256" key="6">
    <source>
        <dbReference type="SAM" id="Phobius"/>
    </source>
</evidence>
<comment type="subcellular location">
    <subcellularLocation>
        <location evidence="1">Cell membrane</location>
        <topology evidence="1">Multi-pass membrane protein</topology>
    </subcellularLocation>
</comment>
<dbReference type="OrthoDB" id="137613at2"/>
<feature type="transmembrane region" description="Helical" evidence="6">
    <location>
        <begin position="217"/>
        <end position="239"/>
    </location>
</feature>
<dbReference type="Gene3D" id="1.20.1740.10">
    <property type="entry name" value="Amino acid/polyamine transporter I"/>
    <property type="match status" value="1"/>
</dbReference>
<dbReference type="EMBL" id="SUMC01000014">
    <property type="protein sequence ID" value="TKA10432.1"/>
    <property type="molecule type" value="Genomic_DNA"/>
</dbReference>
<proteinExistence type="predicted"/>
<evidence type="ECO:0000256" key="3">
    <source>
        <dbReference type="ARBA" id="ARBA00022692"/>
    </source>
</evidence>
<organism evidence="7 8">
    <name type="scientific">Actinacidiphila oryziradicis</name>
    <dbReference type="NCBI Taxonomy" id="2571141"/>
    <lineage>
        <taxon>Bacteria</taxon>
        <taxon>Bacillati</taxon>
        <taxon>Actinomycetota</taxon>
        <taxon>Actinomycetes</taxon>
        <taxon>Kitasatosporales</taxon>
        <taxon>Streptomycetaceae</taxon>
        <taxon>Actinacidiphila</taxon>
    </lineage>
</organism>
<dbReference type="GO" id="GO:0022857">
    <property type="term" value="F:transmembrane transporter activity"/>
    <property type="evidence" value="ECO:0007669"/>
    <property type="project" value="InterPro"/>
</dbReference>
<comment type="caution">
    <text evidence="7">The sequence shown here is derived from an EMBL/GenBank/DDBJ whole genome shotgun (WGS) entry which is preliminary data.</text>
</comment>
<feature type="transmembrane region" description="Helical" evidence="6">
    <location>
        <begin position="107"/>
        <end position="135"/>
    </location>
</feature>
<keyword evidence="4 6" id="KW-1133">Transmembrane helix</keyword>
<keyword evidence="2" id="KW-1003">Cell membrane</keyword>
<dbReference type="GO" id="GO:0005886">
    <property type="term" value="C:plasma membrane"/>
    <property type="evidence" value="ECO:0007669"/>
    <property type="project" value="UniProtKB-SubCell"/>
</dbReference>
<gene>
    <name evidence="7" type="ORF">FCI23_17255</name>
</gene>
<feature type="transmembrane region" description="Helical" evidence="6">
    <location>
        <begin position="313"/>
        <end position="337"/>
    </location>
</feature>
<feature type="transmembrane region" description="Helical" evidence="6">
    <location>
        <begin position="147"/>
        <end position="168"/>
    </location>
</feature>
<name>A0A4U0SL61_9ACTN</name>
<keyword evidence="8" id="KW-1185">Reference proteome</keyword>
<evidence type="ECO:0000256" key="5">
    <source>
        <dbReference type="ARBA" id="ARBA00023136"/>
    </source>
</evidence>
<feature type="transmembrane region" description="Helical" evidence="6">
    <location>
        <begin position="367"/>
        <end position="387"/>
    </location>
</feature>
<dbReference type="Pfam" id="PF13520">
    <property type="entry name" value="AA_permease_2"/>
    <property type="match status" value="1"/>
</dbReference>
<feature type="transmembrane region" description="Helical" evidence="6">
    <location>
        <begin position="31"/>
        <end position="52"/>
    </location>
</feature>
<evidence type="ECO:0000256" key="4">
    <source>
        <dbReference type="ARBA" id="ARBA00022989"/>
    </source>
</evidence>
<dbReference type="PIRSF" id="PIRSF006060">
    <property type="entry name" value="AA_transporter"/>
    <property type="match status" value="1"/>
</dbReference>
<feature type="transmembrane region" description="Helical" evidence="6">
    <location>
        <begin position="175"/>
        <end position="197"/>
    </location>
</feature>
<dbReference type="InterPro" id="IPR002293">
    <property type="entry name" value="AA/rel_permease1"/>
</dbReference>
<evidence type="ECO:0000313" key="7">
    <source>
        <dbReference type="EMBL" id="TKA10432.1"/>
    </source>
</evidence>
<dbReference type="InterPro" id="IPR050367">
    <property type="entry name" value="APC_superfamily"/>
</dbReference>
<keyword evidence="3 6" id="KW-0812">Transmembrane</keyword>
<dbReference type="RefSeq" id="WP_136724785.1">
    <property type="nucleotide sequence ID" value="NZ_SUMC01000014.1"/>
</dbReference>
<evidence type="ECO:0000313" key="8">
    <source>
        <dbReference type="Proteomes" id="UP000305778"/>
    </source>
</evidence>
<dbReference type="Proteomes" id="UP000305778">
    <property type="component" value="Unassembled WGS sequence"/>
</dbReference>
<dbReference type="AlphaFoldDB" id="A0A4U0SL61"/>
<accession>A0A4U0SL61</accession>
<feature type="transmembrane region" description="Helical" evidence="6">
    <location>
        <begin position="433"/>
        <end position="457"/>
    </location>
</feature>
<feature type="transmembrane region" description="Helical" evidence="6">
    <location>
        <begin position="64"/>
        <end position="86"/>
    </location>
</feature>
<protein>
    <submittedName>
        <fullName evidence="7">APC family permease</fullName>
    </submittedName>
</protein>
<feature type="transmembrane region" description="Helical" evidence="6">
    <location>
        <begin position="260"/>
        <end position="281"/>
    </location>
</feature>
<dbReference type="PANTHER" id="PTHR42770:SF16">
    <property type="entry name" value="AMINO ACID PERMEASE"/>
    <property type="match status" value="1"/>
</dbReference>
<evidence type="ECO:0000256" key="1">
    <source>
        <dbReference type="ARBA" id="ARBA00004651"/>
    </source>
</evidence>
<dbReference type="PANTHER" id="PTHR42770">
    <property type="entry name" value="AMINO ACID TRANSPORTER-RELATED"/>
    <property type="match status" value="1"/>
</dbReference>
<reference evidence="7 8" key="1">
    <citation type="submission" date="2019-04" db="EMBL/GenBank/DDBJ databases">
        <title>Streptomyces oryziradicis sp. nov., a novel actinomycete isolated from rhizosphere soil of rice (Oryza sativa L.).</title>
        <authorList>
            <person name="Li C."/>
        </authorList>
    </citation>
    <scope>NUCLEOTIDE SEQUENCE [LARGE SCALE GENOMIC DNA]</scope>
    <source>
        <strain evidence="7 8">NEAU-C40</strain>
    </source>
</reference>
<sequence>MTDVPLPTATIPADATTSTAAAPHRLASGALGLPGVIFCIVTGAAPMTAMLFNVPVAVMGGGYAAPAAFLLATLALTIFSVGYIAMSRRVTSAGGFYTFITRGLGKITGVGSGVLIALCYMLFSASVIGVMGYFAATSVESWTGVKIPVWVYMFAALALMTVLAWFHIELTTRILGVSLVAEVLALVILSAGVLFKGGAHGLSAKPMNPAAVFGNTAAAHTFGTAAAGVALFAAFWSWVGFEMAPNYAEESRDPHRIAKTATYGSVIGLGVLYMIVSYAFVSGWGLSQSAQAVKDQIAGKYASAFYPLAETFVGHWLVVVMQVLAIVSPFACAMAFYNTAARYLFSLGREGVAPAPLARTSKHHSPAVASMTVTLLVGAIVLGFTVYDSSTMAALTKLGTWAPLMGVLGILGVQALTSFAIIRYFLTAARDSFHWLTTLVAPVVGAAAMIGACYLLIDNRTVLAGAGDVPFIKYLPEVVIVMFLLGVGIALWMRAKKPGQYAELGHFSLADPADEAAAKAEPVLG</sequence>